<dbReference type="Pfam" id="PF07859">
    <property type="entry name" value="Abhydrolase_3"/>
    <property type="match status" value="1"/>
</dbReference>
<evidence type="ECO:0000259" key="4">
    <source>
        <dbReference type="Pfam" id="PF07859"/>
    </source>
</evidence>
<gene>
    <name evidence="5" type="ORF">G7Y31_02800</name>
</gene>
<evidence type="ECO:0000256" key="2">
    <source>
        <dbReference type="ARBA" id="ARBA00022801"/>
    </source>
</evidence>
<dbReference type="GO" id="GO:0016787">
    <property type="term" value="F:hydrolase activity"/>
    <property type="evidence" value="ECO:0007669"/>
    <property type="project" value="UniProtKB-KW"/>
</dbReference>
<dbReference type="InterPro" id="IPR050300">
    <property type="entry name" value="GDXG_lipolytic_enzyme"/>
</dbReference>
<name>A0A7T0KH36_9CORY</name>
<dbReference type="PROSITE" id="PS01173">
    <property type="entry name" value="LIPASE_GDXG_HIS"/>
    <property type="match status" value="1"/>
</dbReference>
<organism evidence="5 6">
    <name type="scientific">Corynebacterium lizhenjunii</name>
    <dbReference type="NCBI Taxonomy" id="2709394"/>
    <lineage>
        <taxon>Bacteria</taxon>
        <taxon>Bacillati</taxon>
        <taxon>Actinomycetota</taxon>
        <taxon>Actinomycetes</taxon>
        <taxon>Mycobacteriales</taxon>
        <taxon>Corynebacteriaceae</taxon>
        <taxon>Corynebacterium</taxon>
    </lineage>
</organism>
<dbReference type="SUPFAM" id="SSF53474">
    <property type="entry name" value="alpha/beta-Hydrolases"/>
    <property type="match status" value="1"/>
</dbReference>
<keyword evidence="6" id="KW-1185">Reference proteome</keyword>
<dbReference type="RefSeq" id="WP_165008440.1">
    <property type="nucleotide sequence ID" value="NZ_CP064954.1"/>
</dbReference>
<dbReference type="KEGG" id="cliz:G7Y31_02800"/>
<comment type="similarity">
    <text evidence="1">Belongs to the 'GDXG' lipolytic enzyme family.</text>
</comment>
<evidence type="ECO:0000256" key="1">
    <source>
        <dbReference type="ARBA" id="ARBA00010515"/>
    </source>
</evidence>
<evidence type="ECO:0000313" key="5">
    <source>
        <dbReference type="EMBL" id="QPK79653.1"/>
    </source>
</evidence>
<dbReference type="AlphaFoldDB" id="A0A7T0KH36"/>
<sequence length="365" mass="38530">MFVLRDEYSGRPVAADAWKALEPFRAAGAKSFHHFPIEQVRANYVASAQANPLHEEVEPATADWPVGPFQVRVYDPRQGPELADATPVILFMHGGGWLMGNLETHNSLCRRLAVLTGLPVVAVDYRLAPEHPYPAAIDDCRAAYRWLSDPCAPHGLTASSIAVVGDSAGGQLAAVLANEFTAIHAADPEAVAPLSCQALLYPIVDCSRARTEGGASYQRLERGFPLSADTMRWFIDTFVTEESQREAADLSPLLHELPAGLPPSLVLTVDNDPLADEGSEYAAKLAQAGVDVTYRHLVGYHHGLFTSAAIIDRGRAEIAAVARFIAAAAAAPSPAASESTASSPTAAAAAPSPAAHDGTGTDPTA</sequence>
<proteinExistence type="inferred from homology"/>
<evidence type="ECO:0000313" key="6">
    <source>
        <dbReference type="Proteomes" id="UP000594681"/>
    </source>
</evidence>
<feature type="domain" description="Alpha/beta hydrolase fold-3" evidence="4">
    <location>
        <begin position="89"/>
        <end position="305"/>
    </location>
</feature>
<feature type="region of interest" description="Disordered" evidence="3">
    <location>
        <begin position="333"/>
        <end position="365"/>
    </location>
</feature>
<evidence type="ECO:0000256" key="3">
    <source>
        <dbReference type="SAM" id="MobiDB-lite"/>
    </source>
</evidence>
<protein>
    <submittedName>
        <fullName evidence="5">Alpha/beta hydrolase</fullName>
    </submittedName>
</protein>
<dbReference type="Proteomes" id="UP000594681">
    <property type="component" value="Chromosome"/>
</dbReference>
<dbReference type="PANTHER" id="PTHR48081:SF8">
    <property type="entry name" value="ALPHA_BETA HYDROLASE FOLD-3 DOMAIN-CONTAINING PROTEIN-RELATED"/>
    <property type="match status" value="1"/>
</dbReference>
<dbReference type="InterPro" id="IPR002168">
    <property type="entry name" value="Lipase_GDXG_HIS_AS"/>
</dbReference>
<keyword evidence="2 5" id="KW-0378">Hydrolase</keyword>
<dbReference type="Gene3D" id="3.40.50.1820">
    <property type="entry name" value="alpha/beta hydrolase"/>
    <property type="match status" value="1"/>
</dbReference>
<dbReference type="InterPro" id="IPR029058">
    <property type="entry name" value="AB_hydrolase_fold"/>
</dbReference>
<dbReference type="InterPro" id="IPR013094">
    <property type="entry name" value="AB_hydrolase_3"/>
</dbReference>
<reference evidence="5 6" key="1">
    <citation type="submission" date="2020-11" db="EMBL/GenBank/DDBJ databases">
        <title>Corynebacterium sp. ZJ-599.</title>
        <authorList>
            <person name="Zhou J."/>
        </authorList>
    </citation>
    <scope>NUCLEOTIDE SEQUENCE [LARGE SCALE GENOMIC DNA]</scope>
    <source>
        <strain evidence="5 6">ZJ-599</strain>
    </source>
</reference>
<accession>A0A7T0KH36</accession>
<dbReference type="PANTHER" id="PTHR48081">
    <property type="entry name" value="AB HYDROLASE SUPERFAMILY PROTEIN C4A8.06C"/>
    <property type="match status" value="1"/>
</dbReference>
<dbReference type="EMBL" id="CP064954">
    <property type="protein sequence ID" value="QPK79653.1"/>
    <property type="molecule type" value="Genomic_DNA"/>
</dbReference>
<feature type="compositionally biased region" description="Low complexity" evidence="3">
    <location>
        <begin position="333"/>
        <end position="355"/>
    </location>
</feature>